<evidence type="ECO:0000256" key="8">
    <source>
        <dbReference type="HAMAP-Rule" id="MF_00253"/>
    </source>
</evidence>
<evidence type="ECO:0000256" key="2">
    <source>
        <dbReference type="ARBA" id="ARBA00022490"/>
    </source>
</evidence>
<dbReference type="NCBIfam" id="NF003211">
    <property type="entry name" value="PRK04173.1"/>
    <property type="match status" value="1"/>
</dbReference>
<dbReference type="InterPro" id="IPR004154">
    <property type="entry name" value="Anticodon-bd"/>
</dbReference>
<evidence type="ECO:0000313" key="11">
    <source>
        <dbReference type="Proteomes" id="UP000196531"/>
    </source>
</evidence>
<dbReference type="Pfam" id="PF00587">
    <property type="entry name" value="tRNA-synt_2b"/>
    <property type="match status" value="1"/>
</dbReference>
<dbReference type="InterPro" id="IPR036621">
    <property type="entry name" value="Anticodon-bd_dom_sf"/>
</dbReference>
<proteinExistence type="inferred from homology"/>
<feature type="binding site" evidence="8">
    <location>
        <begin position="302"/>
        <end position="305"/>
    </location>
    <ligand>
        <name>ATP</name>
        <dbReference type="ChEBI" id="CHEBI:30616"/>
    </ligand>
</feature>
<keyword evidence="2 8" id="KW-0963">Cytoplasm</keyword>
<dbReference type="PANTHER" id="PTHR10745">
    <property type="entry name" value="GLYCYL-TRNA SYNTHETASE/DNA POLYMERASE SUBUNIT GAMMA-2"/>
    <property type="match status" value="1"/>
</dbReference>
<dbReference type="AlphaFoldDB" id="A0A1Y5F919"/>
<keyword evidence="3 8" id="KW-0436">Ligase</keyword>
<comment type="similarity">
    <text evidence="1 8">Belongs to the class-II aminoacyl-tRNA synthetase family.</text>
</comment>
<dbReference type="InterPro" id="IPR006195">
    <property type="entry name" value="aa-tRNA-synth_II"/>
</dbReference>
<dbReference type="InterPro" id="IPR002314">
    <property type="entry name" value="aa-tRNA-synt_IIb"/>
</dbReference>
<feature type="domain" description="Aminoacyl-transfer RNA synthetases class-II family profile" evidence="9">
    <location>
        <begin position="3"/>
        <end position="334"/>
    </location>
</feature>
<dbReference type="InterPro" id="IPR033731">
    <property type="entry name" value="GlyRS-like_core"/>
</dbReference>
<evidence type="ECO:0000256" key="7">
    <source>
        <dbReference type="ARBA" id="ARBA00023146"/>
    </source>
</evidence>
<feature type="binding site" evidence="8">
    <location>
        <begin position="298"/>
        <end position="302"/>
    </location>
    <ligand>
        <name>substrate</name>
    </ligand>
</feature>
<dbReference type="GO" id="GO:0004081">
    <property type="term" value="F:bis(5'-nucleosyl)-tetraphosphatase (asymmetrical) activity"/>
    <property type="evidence" value="ECO:0007669"/>
    <property type="project" value="UniProtKB-ARBA"/>
</dbReference>
<comment type="subcellular location">
    <subcellularLocation>
        <location evidence="8">Cytoplasm</location>
    </subcellularLocation>
</comment>
<dbReference type="SUPFAM" id="SSF55681">
    <property type="entry name" value="Class II aaRS and biotin synthetases"/>
    <property type="match status" value="1"/>
</dbReference>
<dbReference type="InterPro" id="IPR002315">
    <property type="entry name" value="tRNA-synt_gly"/>
</dbReference>
<sequence length="433" mass="50169">MNDLVSLCKRRGFIFQSSEIYGGLGSCWDYAPYGIQLKNNIKESWWKAMTFREDVVGIDASIFMHPMVWKASGHIDGFNDPMVDCKNCKERYREDQIDLTKPCAKCGAKDSFTEPRDFNLMFSTQMGAVADSSSKVYLRPETAQGIFVNFLNVQQTMRKKLPFGIAQIGKAFRNEITPGNFIFRTREFEQMEMQFFVKPGTQMDAMEKWKEIRWQWHLDNGIREEKLKWVPHGPDSLAHYADAATDIEYEYPMGWGEMEGIHSRTDFDLKQHEEFSKKNLKYLDTEDGNKKYLPYVLETSVGCDRSLLAILCDAYRLENEGDKEKERVVLKFHPKLAPVKVAVLPLVKKEKLGTPARELFEAIQKNYQAEYDVAGSIGKRYRRQDEIGTPLCVTFDFDTLDDNAVTVRDRDTMVQERVAIDQLDKYLRDKLGF</sequence>
<dbReference type="EC" id="6.1.1.14" evidence="8"/>
<name>A0A1Y5F919_9BACT</name>
<comment type="subunit">
    <text evidence="8">Homodimer.</text>
</comment>
<dbReference type="GO" id="GO:0005737">
    <property type="term" value="C:cytoplasm"/>
    <property type="evidence" value="ECO:0007669"/>
    <property type="project" value="UniProtKB-SubCell"/>
</dbReference>
<dbReference type="GO" id="GO:1990742">
    <property type="term" value="C:microvesicle"/>
    <property type="evidence" value="ECO:0007669"/>
    <property type="project" value="UniProtKB-ARBA"/>
</dbReference>
<evidence type="ECO:0000313" key="10">
    <source>
        <dbReference type="EMBL" id="OUR97447.1"/>
    </source>
</evidence>
<dbReference type="InterPro" id="IPR027031">
    <property type="entry name" value="Gly-tRNA_synthase/POLG2"/>
</dbReference>
<dbReference type="PANTHER" id="PTHR10745:SF8">
    <property type="entry name" value="DNA POLYMERASE SUBUNIT GAMMA-2, MITOCHONDRIAL"/>
    <property type="match status" value="1"/>
</dbReference>
<comment type="caution">
    <text evidence="8">Lacks conserved residue(s) required for the propagation of feature annotation.</text>
</comment>
<keyword evidence="5 8" id="KW-0067">ATP-binding</keyword>
<feature type="binding site" evidence="8">
    <location>
        <begin position="183"/>
        <end position="188"/>
    </location>
    <ligand>
        <name>ATP</name>
        <dbReference type="ChEBI" id="CHEBI:30616"/>
    </ligand>
</feature>
<dbReference type="InterPro" id="IPR022961">
    <property type="entry name" value="Gly_tRNA_ligase_bac"/>
</dbReference>
<dbReference type="GO" id="GO:0070062">
    <property type="term" value="C:extracellular exosome"/>
    <property type="evidence" value="ECO:0007669"/>
    <property type="project" value="UniProtKB-ARBA"/>
</dbReference>
<dbReference type="PRINTS" id="PR01043">
    <property type="entry name" value="TRNASYNTHGLY"/>
</dbReference>
<dbReference type="PROSITE" id="PS50862">
    <property type="entry name" value="AA_TRNA_LIGASE_II"/>
    <property type="match status" value="1"/>
</dbReference>
<dbReference type="NCBIfam" id="TIGR00389">
    <property type="entry name" value="glyS_dimeric"/>
    <property type="match status" value="1"/>
</dbReference>
<gene>
    <name evidence="8" type="primary">glyQS</name>
    <name evidence="10" type="ORF">A9Q84_07435</name>
</gene>
<keyword evidence="6 8" id="KW-0648">Protein biosynthesis</keyword>
<comment type="function">
    <text evidence="8">Catalyzes the attachment of glycine to tRNA(Gly).</text>
</comment>
<dbReference type="InterPro" id="IPR045864">
    <property type="entry name" value="aa-tRNA-synth_II/BPL/LPL"/>
</dbReference>
<evidence type="ECO:0000256" key="1">
    <source>
        <dbReference type="ARBA" id="ARBA00008226"/>
    </source>
</evidence>
<evidence type="ECO:0000256" key="6">
    <source>
        <dbReference type="ARBA" id="ARBA00022917"/>
    </source>
</evidence>
<keyword evidence="4 8" id="KW-0547">Nucleotide-binding</keyword>
<feature type="binding site" evidence="8">
    <location>
        <position position="141"/>
    </location>
    <ligand>
        <name>substrate</name>
    </ligand>
</feature>
<dbReference type="Gene3D" id="3.30.930.10">
    <property type="entry name" value="Bira Bifunctional Protein, Domain 2"/>
    <property type="match status" value="1"/>
</dbReference>
<dbReference type="EMBL" id="MAAO01000006">
    <property type="protein sequence ID" value="OUR97447.1"/>
    <property type="molecule type" value="Genomic_DNA"/>
</dbReference>
<dbReference type="FunFam" id="3.40.50.800:FF:000002">
    <property type="entry name" value="Glycine--tRNA ligase"/>
    <property type="match status" value="1"/>
</dbReference>
<feature type="binding site" evidence="8">
    <location>
        <position position="93"/>
    </location>
    <ligand>
        <name>substrate</name>
    </ligand>
</feature>
<protein>
    <recommendedName>
        <fullName evidence="8">Glycine--tRNA ligase</fullName>
        <ecNumber evidence="8">6.1.1.14</ecNumber>
    </recommendedName>
    <alternativeName>
        <fullName evidence="8">Glycyl-tRNA synthetase</fullName>
        <shortName evidence="8">GlyRS</shortName>
    </alternativeName>
</protein>
<keyword evidence="7 8" id="KW-0030">Aminoacyl-tRNA synthetase</keyword>
<dbReference type="Proteomes" id="UP000196531">
    <property type="component" value="Unassembled WGS sequence"/>
</dbReference>
<accession>A0A1Y5F919</accession>
<dbReference type="CDD" id="cd00858">
    <property type="entry name" value="GlyRS_anticodon"/>
    <property type="match status" value="1"/>
</dbReference>
<dbReference type="SUPFAM" id="SSF52954">
    <property type="entry name" value="Class II aaRS ABD-related"/>
    <property type="match status" value="1"/>
</dbReference>
<evidence type="ECO:0000256" key="3">
    <source>
        <dbReference type="ARBA" id="ARBA00022598"/>
    </source>
</evidence>
<dbReference type="GO" id="GO:0006426">
    <property type="term" value="P:glycyl-tRNA aminoacylation"/>
    <property type="evidence" value="ECO:0007669"/>
    <property type="project" value="UniProtKB-UniRule"/>
</dbReference>
<dbReference type="GO" id="GO:0004820">
    <property type="term" value="F:glycine-tRNA ligase activity"/>
    <property type="evidence" value="ECO:0007669"/>
    <property type="project" value="UniProtKB-UniRule"/>
</dbReference>
<feature type="binding site" evidence="8">
    <location>
        <begin position="173"/>
        <end position="175"/>
    </location>
    <ligand>
        <name>ATP</name>
        <dbReference type="ChEBI" id="CHEBI:30616"/>
    </ligand>
</feature>
<dbReference type="Gene3D" id="3.40.50.800">
    <property type="entry name" value="Anticodon-binding domain"/>
    <property type="match status" value="1"/>
</dbReference>
<comment type="caution">
    <text evidence="10">The sequence shown here is derived from an EMBL/GenBank/DDBJ whole genome shotgun (WGS) entry which is preliminary data.</text>
</comment>
<evidence type="ECO:0000259" key="9">
    <source>
        <dbReference type="PROSITE" id="PS50862"/>
    </source>
</evidence>
<dbReference type="Pfam" id="PF03129">
    <property type="entry name" value="HGTP_anticodon"/>
    <property type="match status" value="1"/>
</dbReference>
<dbReference type="GO" id="GO:0005524">
    <property type="term" value="F:ATP binding"/>
    <property type="evidence" value="ECO:0007669"/>
    <property type="project" value="UniProtKB-UniRule"/>
</dbReference>
<reference evidence="11" key="1">
    <citation type="journal article" date="2017" name="Proc. Natl. Acad. Sci. U.S.A.">
        <title>Simulation of Deepwater Horizon oil plume reveals substrate specialization within a complex community of hydrocarbon-degraders.</title>
        <authorList>
            <person name="Hu P."/>
            <person name="Dubinsky E.A."/>
            <person name="Probst A.J."/>
            <person name="Wang J."/>
            <person name="Sieber C.M.K."/>
            <person name="Tom L.M."/>
            <person name="Gardinali P."/>
            <person name="Banfield J.F."/>
            <person name="Atlas R.M."/>
            <person name="Andersen G.L."/>
        </authorList>
    </citation>
    <scope>NUCLEOTIDE SEQUENCE [LARGE SCALE GENOMIC DNA]</scope>
</reference>
<organism evidence="10 11">
    <name type="scientific">Halobacteriovorax marinus</name>
    <dbReference type="NCBI Taxonomy" id="97084"/>
    <lineage>
        <taxon>Bacteria</taxon>
        <taxon>Pseudomonadati</taxon>
        <taxon>Bdellovibrionota</taxon>
        <taxon>Bacteriovoracia</taxon>
        <taxon>Bacteriovoracales</taxon>
        <taxon>Halobacteriovoraceae</taxon>
        <taxon>Halobacteriovorax</taxon>
    </lineage>
</organism>
<dbReference type="HAMAP" id="MF_00253_B">
    <property type="entry name" value="Gly_tRNA_synth_B"/>
    <property type="match status" value="1"/>
</dbReference>
<dbReference type="CDD" id="cd00774">
    <property type="entry name" value="GlyRS-like_core"/>
    <property type="match status" value="1"/>
</dbReference>
<feature type="binding site" evidence="8">
    <location>
        <begin position="188"/>
        <end position="192"/>
    </location>
    <ligand>
        <name>substrate</name>
    </ligand>
</feature>
<dbReference type="GO" id="GO:0015966">
    <property type="term" value="P:diadenosine tetraphosphate biosynthetic process"/>
    <property type="evidence" value="ECO:0007669"/>
    <property type="project" value="UniProtKB-ARBA"/>
</dbReference>
<evidence type="ECO:0000256" key="5">
    <source>
        <dbReference type="ARBA" id="ARBA00022840"/>
    </source>
</evidence>
<evidence type="ECO:0000256" key="4">
    <source>
        <dbReference type="ARBA" id="ARBA00022741"/>
    </source>
</evidence>
<comment type="catalytic activity">
    <reaction evidence="8">
        <text>tRNA(Gly) + glycine + ATP = glycyl-tRNA(Gly) + AMP + diphosphate</text>
        <dbReference type="Rhea" id="RHEA:16013"/>
        <dbReference type="Rhea" id="RHEA-COMP:9664"/>
        <dbReference type="Rhea" id="RHEA-COMP:9683"/>
        <dbReference type="ChEBI" id="CHEBI:30616"/>
        <dbReference type="ChEBI" id="CHEBI:33019"/>
        <dbReference type="ChEBI" id="CHEBI:57305"/>
        <dbReference type="ChEBI" id="CHEBI:78442"/>
        <dbReference type="ChEBI" id="CHEBI:78522"/>
        <dbReference type="ChEBI" id="CHEBI:456215"/>
        <dbReference type="EC" id="6.1.1.14"/>
    </reaction>
</comment>